<protein>
    <submittedName>
        <fullName evidence="1">Uncharacterized protein</fullName>
    </submittedName>
</protein>
<sequence>MSYDPNSSNSLEKKVILSSSPGAAKCGKVPLKRPDLIESSPIPFTSWPSHVWPIDDADQCPSLMSKCQALRSGVITFHWHGLHGYASTPPEQGARFAENTY</sequence>
<proteinExistence type="predicted"/>
<reference evidence="1 2" key="1">
    <citation type="journal article" date="2013" name="PLoS ONE">
        <title>Genomic and secretomic analyses reveal unique features of the lignocellulolytic enzyme system of Penicillium decumbens.</title>
        <authorList>
            <person name="Liu G."/>
            <person name="Zhang L."/>
            <person name="Wei X."/>
            <person name="Zou G."/>
            <person name="Qin Y."/>
            <person name="Ma L."/>
            <person name="Li J."/>
            <person name="Zheng H."/>
            <person name="Wang S."/>
            <person name="Wang C."/>
            <person name="Xun L."/>
            <person name="Zhao G.-P."/>
            <person name="Zhou Z."/>
            <person name="Qu Y."/>
        </authorList>
    </citation>
    <scope>NUCLEOTIDE SEQUENCE [LARGE SCALE GENOMIC DNA]</scope>
    <source>
        <strain evidence="2">114-2 / CGMCC 5302</strain>
    </source>
</reference>
<dbReference type="EMBL" id="KB644410">
    <property type="protein sequence ID" value="EPS27614.1"/>
    <property type="molecule type" value="Genomic_DNA"/>
</dbReference>
<evidence type="ECO:0000313" key="2">
    <source>
        <dbReference type="Proteomes" id="UP000019376"/>
    </source>
</evidence>
<dbReference type="AlphaFoldDB" id="S7ZBJ8"/>
<name>S7ZBJ8_PENO1</name>
<gene>
    <name evidence="1" type="ORF">PDE_02558</name>
</gene>
<organism evidence="1 2">
    <name type="scientific">Penicillium oxalicum (strain 114-2 / CGMCC 5302)</name>
    <name type="common">Penicillium decumbens</name>
    <dbReference type="NCBI Taxonomy" id="933388"/>
    <lineage>
        <taxon>Eukaryota</taxon>
        <taxon>Fungi</taxon>
        <taxon>Dikarya</taxon>
        <taxon>Ascomycota</taxon>
        <taxon>Pezizomycotina</taxon>
        <taxon>Eurotiomycetes</taxon>
        <taxon>Eurotiomycetidae</taxon>
        <taxon>Eurotiales</taxon>
        <taxon>Aspergillaceae</taxon>
        <taxon>Penicillium</taxon>
    </lineage>
</organism>
<accession>S7ZBJ8</accession>
<evidence type="ECO:0000313" key="1">
    <source>
        <dbReference type="EMBL" id="EPS27614.1"/>
    </source>
</evidence>
<keyword evidence="2" id="KW-1185">Reference proteome</keyword>
<dbReference type="HOGENOM" id="CLU_2292628_0_0_1"/>
<dbReference type="Proteomes" id="UP000019376">
    <property type="component" value="Unassembled WGS sequence"/>
</dbReference>